<dbReference type="SUPFAM" id="SSF52540">
    <property type="entry name" value="P-loop containing nucleoside triphosphate hydrolases"/>
    <property type="match status" value="1"/>
</dbReference>
<feature type="compositionally biased region" description="Gly residues" evidence="2">
    <location>
        <begin position="581"/>
        <end position="600"/>
    </location>
</feature>
<feature type="compositionally biased region" description="Low complexity" evidence="2">
    <location>
        <begin position="25"/>
        <end position="36"/>
    </location>
</feature>
<feature type="region of interest" description="Disordered" evidence="2">
    <location>
        <begin position="25"/>
        <end position="45"/>
    </location>
</feature>
<dbReference type="AlphaFoldDB" id="M2LU04"/>
<keyword evidence="5" id="KW-1185">Reference proteome</keyword>
<feature type="compositionally biased region" description="Acidic residues" evidence="2">
    <location>
        <begin position="336"/>
        <end position="347"/>
    </location>
</feature>
<evidence type="ECO:0000259" key="3">
    <source>
        <dbReference type="PROSITE" id="PS51719"/>
    </source>
</evidence>
<dbReference type="eggNOG" id="KOG3859">
    <property type="taxonomic scope" value="Eukaryota"/>
</dbReference>
<dbReference type="InterPro" id="IPR027417">
    <property type="entry name" value="P-loop_NTPase"/>
</dbReference>
<protein>
    <recommendedName>
        <fullName evidence="3">Septin-type G domain-containing protein</fullName>
    </recommendedName>
</protein>
<reference evidence="4 5" key="1">
    <citation type="journal article" date="2012" name="PLoS Pathog.">
        <title>Diverse lifestyles and strategies of plant pathogenesis encoded in the genomes of eighteen Dothideomycetes fungi.</title>
        <authorList>
            <person name="Ohm R.A."/>
            <person name="Feau N."/>
            <person name="Henrissat B."/>
            <person name="Schoch C.L."/>
            <person name="Horwitz B.A."/>
            <person name="Barry K.W."/>
            <person name="Condon B.J."/>
            <person name="Copeland A.C."/>
            <person name="Dhillon B."/>
            <person name="Glaser F."/>
            <person name="Hesse C.N."/>
            <person name="Kosti I."/>
            <person name="LaButti K."/>
            <person name="Lindquist E.A."/>
            <person name="Lucas S."/>
            <person name="Salamov A.A."/>
            <person name="Bradshaw R.E."/>
            <person name="Ciuffetti L."/>
            <person name="Hamelin R.C."/>
            <person name="Kema G.H.J."/>
            <person name="Lawrence C."/>
            <person name="Scott J.A."/>
            <person name="Spatafora J.W."/>
            <person name="Turgeon B.G."/>
            <person name="de Wit P.J.G.M."/>
            <person name="Zhong S."/>
            <person name="Goodwin S.B."/>
            <person name="Grigoriev I.V."/>
        </authorList>
    </citation>
    <scope>NUCLEOTIDE SEQUENCE [LARGE SCALE GENOMIC DNA]</scope>
    <source>
        <strain evidence="4 5">UAMH 10762</strain>
    </source>
</reference>
<dbReference type="OMA" id="INRSESM"/>
<comment type="similarity">
    <text evidence="1">Belongs to the TRAFAC class TrmE-Era-EngA-EngB-Septin-like GTPase superfamily. Septin GTPase family.</text>
</comment>
<feature type="compositionally biased region" description="Gly residues" evidence="2">
    <location>
        <begin position="539"/>
        <end position="555"/>
    </location>
</feature>
<accession>M2LU04</accession>
<evidence type="ECO:0000256" key="2">
    <source>
        <dbReference type="SAM" id="MobiDB-lite"/>
    </source>
</evidence>
<dbReference type="PROSITE" id="PS51719">
    <property type="entry name" value="G_SEPTIN"/>
    <property type="match status" value="1"/>
</dbReference>
<sequence>MPSSTYHNKSSSSPTYAVRAGNAFAQQAANSSSSPAYGGSGTNGEYAVDRMESVTHRGRYSYASNSNTAQGPAHPTNSPRRVRRRKDPTPFNVLVVGAKNSGKTSFISFLRQSLALSPAKQHHHADTSNDGQATVTSSSFTSHYLETELEGERVGLTLWDSAGLEKHIIDLQLREMATFVESKFEETFVEEQKVMRSPGVKDTHIHCVFHVLDPVRLDASVATSGGLGASNGLDEEMDLQVIRALWGKTTVIPVVSKADTLTIGHMAFLKRAVWNSLKAARLDPLEALDLEGDEDEFDDDLDEEDEDRGAENGAFSAQHADDDDDEVSDYDRDFGADDDDDDDDDDDKIGNNTPHPSSLKRNAHHRQSSLVLPSNPNTTTTTTTTTNNTDNADSETPYIPMSILSPDPYDFHSTSKPPGRHFPWGTASPLDPSHCDFVRLRDSVFCEWRGDLRDLTRTKWYENWRTLRLRHLPGGGGRRVRGGITPVAAVPREGRTSVSPREGRNVSAPSAGFASASGSASAGVGAGVGAGSSVPRSVSGGGMTASGGSGSGGVGMAVSPSLAERGGGGGGLSKAERLMGIGIGEAQGLSGRGGGGGGGTYRSVDTYQ</sequence>
<feature type="compositionally biased region" description="Polar residues" evidence="2">
    <location>
        <begin position="350"/>
        <end position="360"/>
    </location>
</feature>
<dbReference type="RefSeq" id="XP_007674606.1">
    <property type="nucleotide sequence ID" value="XM_007676416.1"/>
</dbReference>
<feature type="region of interest" description="Disordered" evidence="2">
    <location>
        <begin position="290"/>
        <end position="399"/>
    </location>
</feature>
<dbReference type="InterPro" id="IPR030379">
    <property type="entry name" value="G_SEPTIN_dom"/>
</dbReference>
<keyword evidence="1" id="KW-0342">GTP-binding</keyword>
<feature type="compositionally biased region" description="Low complexity" evidence="2">
    <location>
        <begin position="377"/>
        <end position="389"/>
    </location>
</feature>
<feature type="region of interest" description="Disordered" evidence="2">
    <location>
        <begin position="62"/>
        <end position="91"/>
    </location>
</feature>
<keyword evidence="1" id="KW-0547">Nucleotide-binding</keyword>
<dbReference type="HOGENOM" id="CLU_021805_0_0_1"/>
<dbReference type="OrthoDB" id="5337438at2759"/>
<name>M2LU04_BAUPA</name>
<dbReference type="Proteomes" id="UP000011761">
    <property type="component" value="Unassembled WGS sequence"/>
</dbReference>
<dbReference type="eggNOG" id="KOG2655">
    <property type="taxonomic scope" value="Eukaryota"/>
</dbReference>
<evidence type="ECO:0000313" key="4">
    <source>
        <dbReference type="EMBL" id="EMC98002.1"/>
    </source>
</evidence>
<dbReference type="STRING" id="717646.M2LU04"/>
<feature type="compositionally biased region" description="Polar residues" evidence="2">
    <location>
        <begin position="62"/>
        <end position="79"/>
    </location>
</feature>
<feature type="region of interest" description="Disordered" evidence="2">
    <location>
        <begin position="492"/>
        <end position="608"/>
    </location>
</feature>
<feature type="domain" description="Septin-type G" evidence="3">
    <location>
        <begin position="87"/>
        <end position="471"/>
    </location>
</feature>
<feature type="compositionally biased region" description="Acidic residues" evidence="2">
    <location>
        <begin position="290"/>
        <end position="308"/>
    </location>
</feature>
<dbReference type="GeneID" id="19116291"/>
<dbReference type="GO" id="GO:0005525">
    <property type="term" value="F:GTP binding"/>
    <property type="evidence" value="ECO:0007669"/>
    <property type="project" value="UniProtKB-KW"/>
</dbReference>
<dbReference type="PANTHER" id="PTHR18884">
    <property type="entry name" value="SEPTIN"/>
    <property type="match status" value="1"/>
</dbReference>
<dbReference type="Pfam" id="PF00735">
    <property type="entry name" value="Septin"/>
    <property type="match status" value="2"/>
</dbReference>
<dbReference type="EMBL" id="KB445553">
    <property type="protein sequence ID" value="EMC98002.1"/>
    <property type="molecule type" value="Genomic_DNA"/>
</dbReference>
<evidence type="ECO:0000256" key="1">
    <source>
        <dbReference type="RuleBase" id="RU004560"/>
    </source>
</evidence>
<dbReference type="KEGG" id="bcom:BAUCODRAFT_66563"/>
<feature type="compositionally biased region" description="Low complexity" evidence="2">
    <location>
        <begin position="506"/>
        <end position="523"/>
    </location>
</feature>
<evidence type="ECO:0000313" key="5">
    <source>
        <dbReference type="Proteomes" id="UP000011761"/>
    </source>
</evidence>
<gene>
    <name evidence="4" type="ORF">BAUCODRAFT_66563</name>
</gene>
<dbReference type="Gene3D" id="3.40.50.300">
    <property type="entry name" value="P-loop containing nucleotide triphosphate hydrolases"/>
    <property type="match status" value="1"/>
</dbReference>
<proteinExistence type="inferred from homology"/>
<organism evidence="4 5">
    <name type="scientific">Baudoinia panamericana (strain UAMH 10762)</name>
    <name type="common">Angels' share fungus</name>
    <name type="synonym">Baudoinia compniacensis (strain UAMH 10762)</name>
    <dbReference type="NCBI Taxonomy" id="717646"/>
    <lineage>
        <taxon>Eukaryota</taxon>
        <taxon>Fungi</taxon>
        <taxon>Dikarya</taxon>
        <taxon>Ascomycota</taxon>
        <taxon>Pezizomycotina</taxon>
        <taxon>Dothideomycetes</taxon>
        <taxon>Dothideomycetidae</taxon>
        <taxon>Mycosphaerellales</taxon>
        <taxon>Teratosphaeriaceae</taxon>
        <taxon>Baudoinia</taxon>
    </lineage>
</organism>